<sequence length="195" mass="21035">MTTNARNVAIGKPKVGGAIFFAKESEKAPLPTDAKTSLNAKLKSMGYAAAEGLRRAINKAYEAIKAWGGDEVARPRTELTVTLSFVLIESRNADVAKAVWGEDAVTITPATSEHGTKIDVAYAGQDGPDGCWVIDMADGDGLHRIVIPNAQQVTESFEQTYGDSEVIAYPIELTLRRDSNGKFFYEYTDDGVKSA</sequence>
<protein>
    <submittedName>
        <fullName evidence="1">Phage tail protein</fullName>
    </submittedName>
</protein>
<dbReference type="InterPro" id="IPR058154">
    <property type="entry name" value="Bxb1_TTP-like"/>
</dbReference>
<dbReference type="Pfam" id="PF25681">
    <property type="entry name" value="Phage_TTP_17"/>
    <property type="match status" value="1"/>
</dbReference>
<name>A0A3P1T1I4_9ACTN</name>
<dbReference type="RefSeq" id="WP_124845997.1">
    <property type="nucleotide sequence ID" value="NZ_RQZG01000025.1"/>
</dbReference>
<evidence type="ECO:0000313" key="2">
    <source>
        <dbReference type="Proteomes" id="UP000280819"/>
    </source>
</evidence>
<organism evidence="1 2">
    <name type="scientific">Arachnia propionica</name>
    <dbReference type="NCBI Taxonomy" id="1750"/>
    <lineage>
        <taxon>Bacteria</taxon>
        <taxon>Bacillati</taxon>
        <taxon>Actinomycetota</taxon>
        <taxon>Actinomycetes</taxon>
        <taxon>Propionibacteriales</taxon>
        <taxon>Propionibacteriaceae</taxon>
        <taxon>Arachnia</taxon>
    </lineage>
</organism>
<dbReference type="OrthoDB" id="2184509at2"/>
<reference evidence="1 2" key="1">
    <citation type="submission" date="2018-11" db="EMBL/GenBank/DDBJ databases">
        <title>Genomes From Bacteria Associated with the Canine Oral Cavity: a Test Case for Automated Genome-Based Taxonomic Assignment.</title>
        <authorList>
            <person name="Coil D.A."/>
            <person name="Jospin G."/>
            <person name="Darling A.E."/>
            <person name="Wallis C."/>
            <person name="Davis I.J."/>
            <person name="Harris S."/>
            <person name="Eisen J.A."/>
            <person name="Holcombe L.J."/>
            <person name="O'Flynn C."/>
        </authorList>
    </citation>
    <scope>NUCLEOTIDE SEQUENCE [LARGE SCALE GENOMIC DNA]</scope>
    <source>
        <strain evidence="1 2">OH887_COT-365</strain>
    </source>
</reference>
<dbReference type="EMBL" id="RQZG01000025">
    <property type="protein sequence ID" value="RRD03229.1"/>
    <property type="molecule type" value="Genomic_DNA"/>
</dbReference>
<comment type="caution">
    <text evidence="1">The sequence shown here is derived from an EMBL/GenBank/DDBJ whole genome shotgun (WGS) entry which is preliminary data.</text>
</comment>
<evidence type="ECO:0000313" key="1">
    <source>
        <dbReference type="EMBL" id="RRD03229.1"/>
    </source>
</evidence>
<proteinExistence type="predicted"/>
<dbReference type="Proteomes" id="UP000280819">
    <property type="component" value="Unassembled WGS sequence"/>
</dbReference>
<gene>
    <name evidence="1" type="ORF">EII34_15095</name>
</gene>
<accession>A0A3P1T1I4</accession>
<dbReference type="AlphaFoldDB" id="A0A3P1T1I4"/>